<dbReference type="InterPro" id="IPR000160">
    <property type="entry name" value="GGDEF_dom"/>
</dbReference>
<accession>A0A3B7LZ93</accession>
<dbReference type="Proteomes" id="UP000263753">
    <property type="component" value="Chromosome"/>
</dbReference>
<name>A0A3B7LZ93_9GAMM</name>
<evidence type="ECO:0000259" key="2">
    <source>
        <dbReference type="PROSITE" id="PS50883"/>
    </source>
</evidence>
<dbReference type="SUPFAM" id="SSF141868">
    <property type="entry name" value="EAL domain-like"/>
    <property type="match status" value="1"/>
</dbReference>
<feature type="domain" description="PAC" evidence="1">
    <location>
        <begin position="221"/>
        <end position="275"/>
    </location>
</feature>
<dbReference type="InterPro" id="IPR043128">
    <property type="entry name" value="Rev_trsase/Diguanyl_cyclase"/>
</dbReference>
<dbReference type="Pfam" id="PF13426">
    <property type="entry name" value="PAS_9"/>
    <property type="match status" value="1"/>
</dbReference>
<dbReference type="InterPro" id="IPR052155">
    <property type="entry name" value="Biofilm_reg_signaling"/>
</dbReference>
<dbReference type="Pfam" id="PF00990">
    <property type="entry name" value="GGDEF"/>
    <property type="match status" value="1"/>
</dbReference>
<dbReference type="InterPro" id="IPR035965">
    <property type="entry name" value="PAS-like_dom_sf"/>
</dbReference>
<dbReference type="Gene3D" id="3.30.70.270">
    <property type="match status" value="1"/>
</dbReference>
<dbReference type="CDD" id="cd01949">
    <property type="entry name" value="GGDEF"/>
    <property type="match status" value="1"/>
</dbReference>
<dbReference type="RefSeq" id="WP_087513652.1">
    <property type="nucleotide sequence ID" value="NZ_CP032134.1"/>
</dbReference>
<dbReference type="KEGG" id="achi:CDG60_17690"/>
<evidence type="ECO:0000313" key="5">
    <source>
        <dbReference type="Proteomes" id="UP000263753"/>
    </source>
</evidence>
<dbReference type="Pfam" id="PF08448">
    <property type="entry name" value="PAS_4"/>
    <property type="match status" value="1"/>
</dbReference>
<evidence type="ECO:0000313" key="4">
    <source>
        <dbReference type="EMBL" id="AXY58226.1"/>
    </source>
</evidence>
<dbReference type="PROSITE" id="PS50113">
    <property type="entry name" value="PAC"/>
    <property type="match status" value="1"/>
</dbReference>
<dbReference type="InterPro" id="IPR000700">
    <property type="entry name" value="PAS-assoc_C"/>
</dbReference>
<dbReference type="AlphaFoldDB" id="A0A3B7LZ93"/>
<dbReference type="CDD" id="cd00130">
    <property type="entry name" value="PAS"/>
    <property type="match status" value="1"/>
</dbReference>
<dbReference type="Gene3D" id="3.20.20.450">
    <property type="entry name" value="EAL domain"/>
    <property type="match status" value="1"/>
</dbReference>
<dbReference type="SMART" id="SM00052">
    <property type="entry name" value="EAL"/>
    <property type="match status" value="1"/>
</dbReference>
<dbReference type="PANTHER" id="PTHR44757">
    <property type="entry name" value="DIGUANYLATE CYCLASE DGCP"/>
    <property type="match status" value="1"/>
</dbReference>
<organism evidence="4 5">
    <name type="scientific">Acinetobacter chinensis</name>
    <dbReference type="NCBI Taxonomy" id="2004650"/>
    <lineage>
        <taxon>Bacteria</taxon>
        <taxon>Pseudomonadati</taxon>
        <taxon>Pseudomonadota</taxon>
        <taxon>Gammaproteobacteria</taxon>
        <taxon>Moraxellales</taxon>
        <taxon>Moraxellaceae</taxon>
        <taxon>Acinetobacter</taxon>
    </lineage>
</organism>
<dbReference type="PROSITE" id="PS50883">
    <property type="entry name" value="EAL"/>
    <property type="match status" value="1"/>
</dbReference>
<dbReference type="CDD" id="cd01948">
    <property type="entry name" value="EAL"/>
    <property type="match status" value="1"/>
</dbReference>
<gene>
    <name evidence="4" type="ORF">CDG60_17690</name>
</gene>
<dbReference type="InterPro" id="IPR029787">
    <property type="entry name" value="Nucleotide_cyclase"/>
</dbReference>
<sequence length="703" mass="79660">MKSLFKNKQASPEIQDFPVLPVSRWSDTVAENLLDALPQLICTKTRSQRLFCNQAMRCYTGTLAIEMNDPEFWQLYIHPEDHEYFLAQWFKGLSELQHIEITCRIKDSTQQYHWFSISAVFPAMDNELEWLISCTDIDDQIINQQKLAQQISAQTQMLDASVDCIKLLSQKGQVISINQPGREALGISHDVTSFGMPWLNLLAPHVRKNGQRALQAAAQGKKARFDGITQVENGNPQYWDNILTPILNHEGLPQNILCVSRDVSEQRITAEKLHQLNERDDLTGLYNRRAFKKLLSKTLQQSKRNTTSTALLLLDLDYFKHINDAMGYVAGDHLLRVLGKRLKNCLDSNAYVSRLGSDEFSIILPETGDDQDILNIAAKLQKQLDLPIRYNGQFLNGSMSIGYAVYPRDAKDSSALLKCADIALNNLKSGGRGGIQMFSQSMLDVLEESARQLILARQLIRDNSIFPFYQPKVRLKDKKLVGFEALLRWRDEHGDVQLPSRIYKSFQDYDLATRISEKMQTSVFQDIAQWLKQDTKVLPVSINAAPVEFLRDNYAETLLKRMQFYKIPPELIEIEITELSLAEGGASYVIRALNLLKKAGLRISLDDFGTGHSSLTRLKDYPVDCLKIDRSFVVGMQNDPSILAIVRAISQLGPGMSLDILAEGIEVTEQLNTLIDCDCHIGQGFYFYQPMSSSDALQLLQKN</sequence>
<dbReference type="InterPro" id="IPR013656">
    <property type="entry name" value="PAS_4"/>
</dbReference>
<dbReference type="NCBIfam" id="TIGR00254">
    <property type="entry name" value="GGDEF"/>
    <property type="match status" value="1"/>
</dbReference>
<dbReference type="EMBL" id="CP032134">
    <property type="protein sequence ID" value="AXY58226.1"/>
    <property type="molecule type" value="Genomic_DNA"/>
</dbReference>
<dbReference type="InterPro" id="IPR035919">
    <property type="entry name" value="EAL_sf"/>
</dbReference>
<dbReference type="InterPro" id="IPR000014">
    <property type="entry name" value="PAS"/>
</dbReference>
<dbReference type="Pfam" id="PF00563">
    <property type="entry name" value="EAL"/>
    <property type="match status" value="1"/>
</dbReference>
<feature type="domain" description="GGDEF" evidence="3">
    <location>
        <begin position="307"/>
        <end position="440"/>
    </location>
</feature>
<dbReference type="PROSITE" id="PS50887">
    <property type="entry name" value="GGDEF"/>
    <property type="match status" value="1"/>
</dbReference>
<dbReference type="PANTHER" id="PTHR44757:SF2">
    <property type="entry name" value="BIOFILM ARCHITECTURE MAINTENANCE PROTEIN MBAA"/>
    <property type="match status" value="1"/>
</dbReference>
<proteinExistence type="predicted"/>
<dbReference type="SMART" id="SM00267">
    <property type="entry name" value="GGDEF"/>
    <property type="match status" value="1"/>
</dbReference>
<dbReference type="Gene3D" id="3.30.450.20">
    <property type="entry name" value="PAS domain"/>
    <property type="match status" value="2"/>
</dbReference>
<protein>
    <submittedName>
        <fullName evidence="4">GGDEF domain-containing protein</fullName>
    </submittedName>
</protein>
<dbReference type="SUPFAM" id="SSF55073">
    <property type="entry name" value="Nucleotide cyclase"/>
    <property type="match status" value="1"/>
</dbReference>
<evidence type="ECO:0000259" key="1">
    <source>
        <dbReference type="PROSITE" id="PS50113"/>
    </source>
</evidence>
<dbReference type="SUPFAM" id="SSF55785">
    <property type="entry name" value="PYP-like sensor domain (PAS domain)"/>
    <property type="match status" value="2"/>
</dbReference>
<evidence type="ECO:0000259" key="3">
    <source>
        <dbReference type="PROSITE" id="PS50887"/>
    </source>
</evidence>
<dbReference type="InterPro" id="IPR001633">
    <property type="entry name" value="EAL_dom"/>
</dbReference>
<reference evidence="5" key="1">
    <citation type="submission" date="2018-09" db="EMBL/GenBank/DDBJ databases">
        <title>The complete genome of Acinetobacter sp. strain WCHAc010005.</title>
        <authorList>
            <person name="Hu Y."/>
            <person name="Long H."/>
            <person name="Feng Y."/>
            <person name="Zong Z."/>
        </authorList>
    </citation>
    <scope>NUCLEOTIDE SEQUENCE [LARGE SCALE GENOMIC DNA]</scope>
    <source>
        <strain evidence="5">WCHAc010005</strain>
    </source>
</reference>
<feature type="domain" description="EAL" evidence="2">
    <location>
        <begin position="449"/>
        <end position="703"/>
    </location>
</feature>